<proteinExistence type="predicted"/>
<gene>
    <name evidence="1" type="ORF">UFOPK2872_00713</name>
</gene>
<evidence type="ECO:0000313" key="1">
    <source>
        <dbReference type="EMBL" id="CAB4764302.1"/>
    </source>
</evidence>
<accession>A0A6J6UWY2</accession>
<organism evidence="1">
    <name type="scientific">freshwater metagenome</name>
    <dbReference type="NCBI Taxonomy" id="449393"/>
    <lineage>
        <taxon>unclassified sequences</taxon>
        <taxon>metagenomes</taxon>
        <taxon>ecological metagenomes</taxon>
    </lineage>
</organism>
<reference evidence="1" key="1">
    <citation type="submission" date="2020-05" db="EMBL/GenBank/DDBJ databases">
        <authorList>
            <person name="Chiriac C."/>
            <person name="Salcher M."/>
            <person name="Ghai R."/>
            <person name="Kavagutti S V."/>
        </authorList>
    </citation>
    <scope>NUCLEOTIDE SEQUENCE</scope>
</reference>
<dbReference type="AlphaFoldDB" id="A0A6J6UWY2"/>
<protein>
    <submittedName>
        <fullName evidence="1">Unannotated protein</fullName>
    </submittedName>
</protein>
<name>A0A6J6UWY2_9ZZZZ</name>
<sequence length="53" mass="5312">MSSSAPVGLLGEFIQIMSARLASSALILLMSMPPDALIGTATGLQPDSVAPIA</sequence>
<dbReference type="EMBL" id="CAEZZM010000077">
    <property type="protein sequence ID" value="CAB4764302.1"/>
    <property type="molecule type" value="Genomic_DNA"/>
</dbReference>